<reference evidence="2 3" key="1">
    <citation type="submission" date="2019-05" db="EMBL/GenBank/DDBJ databases">
        <title>Emergence of the Ug99 lineage of the wheat stem rust pathogen through somatic hybridization.</title>
        <authorList>
            <person name="Li F."/>
            <person name="Upadhyaya N.M."/>
            <person name="Sperschneider J."/>
            <person name="Matny O."/>
            <person name="Nguyen-Phuc H."/>
            <person name="Mago R."/>
            <person name="Raley C."/>
            <person name="Miller M.E."/>
            <person name="Silverstein K.A.T."/>
            <person name="Henningsen E."/>
            <person name="Hirsch C.D."/>
            <person name="Visser B."/>
            <person name="Pretorius Z.A."/>
            <person name="Steffenson B.J."/>
            <person name="Schwessinger B."/>
            <person name="Dodds P.N."/>
            <person name="Figueroa M."/>
        </authorList>
    </citation>
    <scope>NUCLEOTIDE SEQUENCE [LARGE SCALE GENOMIC DNA]</scope>
    <source>
        <strain evidence="2">21-0</strain>
    </source>
</reference>
<accession>A0A5B0PXP8</accession>
<comment type="caution">
    <text evidence="2">The sequence shown here is derived from an EMBL/GenBank/DDBJ whole genome shotgun (WGS) entry which is preliminary data.</text>
</comment>
<organism evidence="2 3">
    <name type="scientific">Puccinia graminis f. sp. tritici</name>
    <dbReference type="NCBI Taxonomy" id="56615"/>
    <lineage>
        <taxon>Eukaryota</taxon>
        <taxon>Fungi</taxon>
        <taxon>Dikarya</taxon>
        <taxon>Basidiomycota</taxon>
        <taxon>Pucciniomycotina</taxon>
        <taxon>Pucciniomycetes</taxon>
        <taxon>Pucciniales</taxon>
        <taxon>Pucciniaceae</taxon>
        <taxon>Puccinia</taxon>
    </lineage>
</organism>
<evidence type="ECO:0000313" key="3">
    <source>
        <dbReference type="Proteomes" id="UP000324748"/>
    </source>
</evidence>
<gene>
    <name evidence="2" type="ORF">PGT21_014898</name>
</gene>
<proteinExistence type="predicted"/>
<name>A0A5B0PXP8_PUCGR</name>
<evidence type="ECO:0000313" key="2">
    <source>
        <dbReference type="EMBL" id="KAA1105666.1"/>
    </source>
</evidence>
<sequence>MVYFTLVGWLHLITLGLHINSTNSNLKFRQPTRFRINPQDSSIFSFQDQYSRILKVPQSSRFIQAQLSLPLDHLIFLVLRGLWSFVELTRPPYRSSSVKTLDRVFKRSIERSNADRVFKRSIAL</sequence>
<dbReference type="AlphaFoldDB" id="A0A5B0PXP8"/>
<dbReference type="EMBL" id="VSWC01000040">
    <property type="protein sequence ID" value="KAA1105666.1"/>
    <property type="molecule type" value="Genomic_DNA"/>
</dbReference>
<feature type="signal peptide" evidence="1">
    <location>
        <begin position="1"/>
        <end position="24"/>
    </location>
</feature>
<keyword evidence="1" id="KW-0732">Signal</keyword>
<dbReference type="Proteomes" id="UP000324748">
    <property type="component" value="Unassembled WGS sequence"/>
</dbReference>
<protein>
    <submittedName>
        <fullName evidence="2">Uncharacterized protein</fullName>
    </submittedName>
</protein>
<evidence type="ECO:0000256" key="1">
    <source>
        <dbReference type="SAM" id="SignalP"/>
    </source>
</evidence>
<keyword evidence="3" id="KW-1185">Reference proteome</keyword>
<feature type="chain" id="PRO_5022764236" evidence="1">
    <location>
        <begin position="25"/>
        <end position="124"/>
    </location>
</feature>